<dbReference type="PANTHER" id="PTHR35007:SF3">
    <property type="entry name" value="POSSIBLE CONSERVED ALANINE RICH MEMBRANE PROTEIN"/>
    <property type="match status" value="1"/>
</dbReference>
<evidence type="ECO:0000259" key="7">
    <source>
        <dbReference type="Pfam" id="PF00482"/>
    </source>
</evidence>
<dbReference type="AlphaFoldDB" id="A0A852TSF1"/>
<keyword evidence="9" id="KW-1185">Reference proteome</keyword>
<keyword evidence="3 6" id="KW-0812">Transmembrane</keyword>
<protein>
    <submittedName>
        <fullName evidence="8">Flp pilus assembly protein TadB</fullName>
    </submittedName>
</protein>
<evidence type="ECO:0000256" key="3">
    <source>
        <dbReference type="ARBA" id="ARBA00022692"/>
    </source>
</evidence>
<keyword evidence="2" id="KW-1003">Cell membrane</keyword>
<evidence type="ECO:0000256" key="4">
    <source>
        <dbReference type="ARBA" id="ARBA00022989"/>
    </source>
</evidence>
<comment type="subcellular location">
    <subcellularLocation>
        <location evidence="1">Cell membrane</location>
        <topology evidence="1">Multi-pass membrane protein</topology>
    </subcellularLocation>
</comment>
<evidence type="ECO:0000313" key="9">
    <source>
        <dbReference type="Proteomes" id="UP000589036"/>
    </source>
</evidence>
<feature type="domain" description="Type II secretion system protein GspF" evidence="7">
    <location>
        <begin position="112"/>
        <end position="234"/>
    </location>
</feature>
<comment type="caution">
    <text evidence="8">The sequence shown here is derived from an EMBL/GenBank/DDBJ whole genome shotgun (WGS) entry which is preliminary data.</text>
</comment>
<name>A0A852TSF1_9ACTN</name>
<keyword evidence="5 6" id="KW-0472">Membrane</keyword>
<feature type="transmembrane region" description="Helical" evidence="6">
    <location>
        <begin position="51"/>
        <end position="79"/>
    </location>
</feature>
<evidence type="ECO:0000256" key="1">
    <source>
        <dbReference type="ARBA" id="ARBA00004651"/>
    </source>
</evidence>
<reference evidence="8 9" key="1">
    <citation type="submission" date="2020-07" db="EMBL/GenBank/DDBJ databases">
        <title>Sequencing the genomes of 1000 actinobacteria strains.</title>
        <authorList>
            <person name="Klenk H.-P."/>
        </authorList>
    </citation>
    <scope>NUCLEOTIDE SEQUENCE [LARGE SCALE GENOMIC DNA]</scope>
    <source>
        <strain evidence="8 9">CXB654</strain>
    </source>
</reference>
<evidence type="ECO:0000256" key="5">
    <source>
        <dbReference type="ARBA" id="ARBA00023136"/>
    </source>
</evidence>
<sequence>MDLLQLMAVAAAATAGWLLTGDGRSPAERRLAALRPEPRPTPARPPRRPGPVVRGLVACAPLCTLTLILGFPVGVLLGAGAGGAIWWRLNRADSGAVRERRARVVVGLPIAVDLLAAGVRSGSTMTDALDAVAGAVRGPLGTELNGVAERLRLGADPAAAWQELREPAELAALGRTLARAARTGAPVADVLERHSTDCRRAAGARTLALSQRLGVLVVIPLGLCFLPAFALIGVVPLAADLVSGLALP</sequence>
<organism evidence="8 9">
    <name type="scientific">Spinactinospora alkalitolerans</name>
    <dbReference type="NCBI Taxonomy" id="687207"/>
    <lineage>
        <taxon>Bacteria</taxon>
        <taxon>Bacillati</taxon>
        <taxon>Actinomycetota</taxon>
        <taxon>Actinomycetes</taxon>
        <taxon>Streptosporangiales</taxon>
        <taxon>Nocardiopsidaceae</taxon>
        <taxon>Spinactinospora</taxon>
    </lineage>
</organism>
<dbReference type="Pfam" id="PF00482">
    <property type="entry name" value="T2SSF"/>
    <property type="match status" value="1"/>
</dbReference>
<feature type="transmembrane region" description="Helical" evidence="6">
    <location>
        <begin position="213"/>
        <end position="239"/>
    </location>
</feature>
<dbReference type="InterPro" id="IPR018076">
    <property type="entry name" value="T2SS_GspF_dom"/>
</dbReference>
<keyword evidence="4 6" id="KW-1133">Transmembrane helix</keyword>
<dbReference type="PANTHER" id="PTHR35007">
    <property type="entry name" value="INTEGRAL MEMBRANE PROTEIN-RELATED"/>
    <property type="match status" value="1"/>
</dbReference>
<evidence type="ECO:0000313" key="8">
    <source>
        <dbReference type="EMBL" id="NYE44910.1"/>
    </source>
</evidence>
<proteinExistence type="predicted"/>
<dbReference type="Proteomes" id="UP000589036">
    <property type="component" value="Unassembled WGS sequence"/>
</dbReference>
<dbReference type="GO" id="GO:0005886">
    <property type="term" value="C:plasma membrane"/>
    <property type="evidence" value="ECO:0007669"/>
    <property type="project" value="UniProtKB-SubCell"/>
</dbReference>
<evidence type="ECO:0000256" key="2">
    <source>
        <dbReference type="ARBA" id="ARBA00022475"/>
    </source>
</evidence>
<accession>A0A852TSF1</accession>
<gene>
    <name evidence="8" type="ORF">HDA32_000030</name>
</gene>
<dbReference type="EMBL" id="JACCCC010000001">
    <property type="protein sequence ID" value="NYE44910.1"/>
    <property type="molecule type" value="Genomic_DNA"/>
</dbReference>
<dbReference type="RefSeq" id="WP_179641224.1">
    <property type="nucleotide sequence ID" value="NZ_BAAAYY010000005.1"/>
</dbReference>
<evidence type="ECO:0000256" key="6">
    <source>
        <dbReference type="SAM" id="Phobius"/>
    </source>
</evidence>